<organism evidence="4">
    <name type="scientific">marine metagenome</name>
    <dbReference type="NCBI Taxonomy" id="408172"/>
    <lineage>
        <taxon>unclassified sequences</taxon>
        <taxon>metagenomes</taxon>
        <taxon>ecological metagenomes</taxon>
    </lineage>
</organism>
<dbReference type="PANTHER" id="PTHR43476">
    <property type="entry name" value="3-(3-HYDROXY-PHENYL)PROPIONATE/3-HYDROXYCINNAMIC ACID HYDROXYLASE"/>
    <property type="match status" value="1"/>
</dbReference>
<gene>
    <name evidence="4" type="ORF">METZ01_LOCUS94012</name>
</gene>
<keyword evidence="1" id="KW-0560">Oxidoreductase</keyword>
<evidence type="ECO:0000256" key="1">
    <source>
        <dbReference type="ARBA" id="ARBA00023002"/>
    </source>
</evidence>
<dbReference type="Pfam" id="PF01494">
    <property type="entry name" value="FAD_binding_3"/>
    <property type="match status" value="1"/>
</dbReference>
<reference evidence="4" key="1">
    <citation type="submission" date="2018-05" db="EMBL/GenBank/DDBJ databases">
        <authorList>
            <person name="Lanie J.A."/>
            <person name="Ng W.-L."/>
            <person name="Kazmierczak K.M."/>
            <person name="Andrzejewski T.M."/>
            <person name="Davidsen T.M."/>
            <person name="Wayne K.J."/>
            <person name="Tettelin H."/>
            <person name="Glass J.I."/>
            <person name="Rusch D."/>
            <person name="Podicherti R."/>
            <person name="Tsui H.-C.T."/>
            <person name="Winkler M.E."/>
        </authorList>
    </citation>
    <scope>NUCLEOTIDE SEQUENCE</scope>
</reference>
<dbReference type="PANTHER" id="PTHR43476:SF4">
    <property type="entry name" value="BLR0106 PROTEIN"/>
    <property type="match status" value="1"/>
</dbReference>
<evidence type="ECO:0000259" key="3">
    <source>
        <dbReference type="Pfam" id="PF01494"/>
    </source>
</evidence>
<dbReference type="InterPro" id="IPR036188">
    <property type="entry name" value="FAD/NAD-bd_sf"/>
</dbReference>
<keyword evidence="2" id="KW-0520">NAD</keyword>
<dbReference type="PRINTS" id="PR00420">
    <property type="entry name" value="RNGMNOXGNASE"/>
</dbReference>
<dbReference type="GO" id="GO:0016491">
    <property type="term" value="F:oxidoreductase activity"/>
    <property type="evidence" value="ECO:0007669"/>
    <property type="project" value="UniProtKB-KW"/>
</dbReference>
<proteinExistence type="predicted"/>
<dbReference type="Gene3D" id="3.50.50.60">
    <property type="entry name" value="FAD/NAD(P)-binding domain"/>
    <property type="match status" value="2"/>
</dbReference>
<evidence type="ECO:0000313" key="4">
    <source>
        <dbReference type="EMBL" id="SVA41158.1"/>
    </source>
</evidence>
<accession>A0A381VN21</accession>
<dbReference type="AlphaFoldDB" id="A0A381VN21"/>
<dbReference type="SUPFAM" id="SSF51905">
    <property type="entry name" value="FAD/NAD(P)-binding domain"/>
    <property type="match status" value="1"/>
</dbReference>
<feature type="domain" description="FAD-binding" evidence="3">
    <location>
        <begin position="4"/>
        <end position="336"/>
    </location>
</feature>
<protein>
    <recommendedName>
        <fullName evidence="3">FAD-binding domain-containing protein</fullName>
    </recommendedName>
</protein>
<name>A0A381VN21_9ZZZZ</name>
<dbReference type="InterPro" id="IPR050631">
    <property type="entry name" value="PheA/TfdB_FAD_monoxygenase"/>
</dbReference>
<sequence>MRIKTDVLIIGGGVAGSAMASSLTNKGYRVVLLEKSEKPQDTARGDHIQPYVCEILNQWGVLDDFFAAGAKKRAGSLWFDESANFLMDANVSKLNIPQPFFMFINHEDISEVFIKFASKDDNFSIFRPIINCQHISTDDDESLYALVLKDKTEHTISTKLVVGADGIASNITKKFELERETFRYNRALAVLFSKEYQADSHNNLRTYLTDRGIVTMIPRAKGGCKIGLTIDRNEVKEWKKMSDNDYTKFIGSLVPEYKSLPMFSAGIYPPSMIIAKRWIKDNLVLIGDACHGLHPGRSQGMNTTIKCIDQLVKLLPKESDFNKQQVTEALETYQSIMKNKIRHLLESNHKMGLAMDTFDRQSKVAEINKYIELEKDQEKGFTYRMNSAGYGVNP</sequence>
<dbReference type="EMBL" id="UINC01009173">
    <property type="protein sequence ID" value="SVA41158.1"/>
    <property type="molecule type" value="Genomic_DNA"/>
</dbReference>
<dbReference type="InterPro" id="IPR002938">
    <property type="entry name" value="FAD-bd"/>
</dbReference>
<evidence type="ECO:0000256" key="2">
    <source>
        <dbReference type="ARBA" id="ARBA00023027"/>
    </source>
</evidence>
<dbReference type="GO" id="GO:0071949">
    <property type="term" value="F:FAD binding"/>
    <property type="evidence" value="ECO:0007669"/>
    <property type="project" value="InterPro"/>
</dbReference>